<reference evidence="3" key="1">
    <citation type="journal article" date="2023" name="Mol. Phylogenet. Evol.">
        <title>Genome-scale phylogeny and comparative genomics of the fungal order Sordariales.</title>
        <authorList>
            <person name="Hensen N."/>
            <person name="Bonometti L."/>
            <person name="Westerberg I."/>
            <person name="Brannstrom I.O."/>
            <person name="Guillou S."/>
            <person name="Cros-Aarteil S."/>
            <person name="Calhoun S."/>
            <person name="Haridas S."/>
            <person name="Kuo A."/>
            <person name="Mondo S."/>
            <person name="Pangilinan J."/>
            <person name="Riley R."/>
            <person name="LaButti K."/>
            <person name="Andreopoulos B."/>
            <person name="Lipzen A."/>
            <person name="Chen C."/>
            <person name="Yan M."/>
            <person name="Daum C."/>
            <person name="Ng V."/>
            <person name="Clum A."/>
            <person name="Steindorff A."/>
            <person name="Ohm R.A."/>
            <person name="Martin F."/>
            <person name="Silar P."/>
            <person name="Natvig D.O."/>
            <person name="Lalanne C."/>
            <person name="Gautier V."/>
            <person name="Ament-Velasquez S.L."/>
            <person name="Kruys A."/>
            <person name="Hutchinson M.I."/>
            <person name="Powell A.J."/>
            <person name="Barry K."/>
            <person name="Miller A.N."/>
            <person name="Grigoriev I.V."/>
            <person name="Debuchy R."/>
            <person name="Gladieux P."/>
            <person name="Hiltunen Thoren M."/>
            <person name="Johannesson H."/>
        </authorList>
    </citation>
    <scope>NUCLEOTIDE SEQUENCE</scope>
    <source>
        <strain evidence="3">SMH4131-1</strain>
    </source>
</reference>
<name>A0AAE0MMQ6_9PEZI</name>
<protein>
    <recommendedName>
        <fullName evidence="2">DUF7924 domain-containing protein</fullName>
    </recommendedName>
</protein>
<evidence type="ECO:0000256" key="1">
    <source>
        <dbReference type="SAM" id="MobiDB-lite"/>
    </source>
</evidence>
<feature type="compositionally biased region" description="Acidic residues" evidence="1">
    <location>
        <begin position="446"/>
        <end position="455"/>
    </location>
</feature>
<proteinExistence type="predicted"/>
<dbReference type="AlphaFoldDB" id="A0AAE0MMQ6"/>
<evidence type="ECO:0000259" key="2">
    <source>
        <dbReference type="Pfam" id="PF25545"/>
    </source>
</evidence>
<feature type="domain" description="DUF7924" evidence="2">
    <location>
        <begin position="287"/>
        <end position="409"/>
    </location>
</feature>
<feature type="compositionally biased region" description="Polar residues" evidence="1">
    <location>
        <begin position="427"/>
        <end position="442"/>
    </location>
</feature>
<feature type="region of interest" description="Disordered" evidence="1">
    <location>
        <begin position="105"/>
        <end position="145"/>
    </location>
</feature>
<keyword evidence="4" id="KW-1185">Reference proteome</keyword>
<feature type="region of interest" description="Disordered" evidence="1">
    <location>
        <begin position="412"/>
        <end position="455"/>
    </location>
</feature>
<dbReference type="InterPro" id="IPR057684">
    <property type="entry name" value="DUF7924"/>
</dbReference>
<evidence type="ECO:0000313" key="3">
    <source>
        <dbReference type="EMBL" id="KAK3336769.1"/>
    </source>
</evidence>
<evidence type="ECO:0000313" key="4">
    <source>
        <dbReference type="Proteomes" id="UP001286456"/>
    </source>
</evidence>
<feature type="compositionally biased region" description="Low complexity" evidence="1">
    <location>
        <begin position="110"/>
        <end position="132"/>
    </location>
</feature>
<feature type="region of interest" description="Disordered" evidence="1">
    <location>
        <begin position="163"/>
        <end position="186"/>
    </location>
</feature>
<feature type="region of interest" description="Disordered" evidence="1">
    <location>
        <begin position="1"/>
        <end position="32"/>
    </location>
</feature>
<sequence>MTQQNRKRRADEASQSYPPAKRHHADDKLSIKSSPYSNFFPSPAFWDNLSKVSLTRWALREHNRRNNNNPPKAAVPAAHTTGLARLARHGGPDLCDLRGYPEPNVNHVMASNRSSASGSRRTRSTPSTQATSLSTKSGKSSAYGPQFEQHLTDYGVYLEGYEYPDNRLTPEPGNHPDISAPRPSLSPSLFDQSKFRDFKRKDARATFENNVMTTVIPIICGDADIPNQQNVLFTELKPVTSTYDDVVRPKPDFFDGTHIGDLDGKVRDPKGDMYPLIIPTKHPTVPVAPNFFLEAKAPRGAADVLKRQACYDGAYGARAMYALQNYGEEEPGFDGNAYTYSSTYHAGHLQLYTHHVTAPTGPGGRPEYHMIKVKGFDMTSDRDAFVQGATVFRNARDLAQEHRNQFIQAANTRARQPRPETRLCQGADTQGSAVPQPSSTGGNWDWSDDYESGTI</sequence>
<comment type="caution">
    <text evidence="3">The sequence shown here is derived from an EMBL/GenBank/DDBJ whole genome shotgun (WGS) entry which is preliminary data.</text>
</comment>
<dbReference type="Pfam" id="PF25545">
    <property type="entry name" value="DUF7924"/>
    <property type="match status" value="1"/>
</dbReference>
<gene>
    <name evidence="3" type="ORF">B0T19DRAFT_447641</name>
</gene>
<accession>A0AAE0MMQ6</accession>
<dbReference type="Proteomes" id="UP001286456">
    <property type="component" value="Unassembled WGS sequence"/>
</dbReference>
<dbReference type="EMBL" id="JAUEPO010000001">
    <property type="protein sequence ID" value="KAK3336769.1"/>
    <property type="molecule type" value="Genomic_DNA"/>
</dbReference>
<organism evidence="3 4">
    <name type="scientific">Cercophora scortea</name>
    <dbReference type="NCBI Taxonomy" id="314031"/>
    <lineage>
        <taxon>Eukaryota</taxon>
        <taxon>Fungi</taxon>
        <taxon>Dikarya</taxon>
        <taxon>Ascomycota</taxon>
        <taxon>Pezizomycotina</taxon>
        <taxon>Sordariomycetes</taxon>
        <taxon>Sordariomycetidae</taxon>
        <taxon>Sordariales</taxon>
        <taxon>Lasiosphaeriaceae</taxon>
        <taxon>Cercophora</taxon>
    </lineage>
</organism>
<reference evidence="3" key="2">
    <citation type="submission" date="2023-06" db="EMBL/GenBank/DDBJ databases">
        <authorList>
            <consortium name="Lawrence Berkeley National Laboratory"/>
            <person name="Haridas S."/>
            <person name="Hensen N."/>
            <person name="Bonometti L."/>
            <person name="Westerberg I."/>
            <person name="Brannstrom I.O."/>
            <person name="Guillou S."/>
            <person name="Cros-Aarteil S."/>
            <person name="Calhoun S."/>
            <person name="Kuo A."/>
            <person name="Mondo S."/>
            <person name="Pangilinan J."/>
            <person name="Riley R."/>
            <person name="Labutti K."/>
            <person name="Andreopoulos B."/>
            <person name="Lipzen A."/>
            <person name="Chen C."/>
            <person name="Yanf M."/>
            <person name="Daum C."/>
            <person name="Ng V."/>
            <person name="Clum A."/>
            <person name="Steindorff A."/>
            <person name="Ohm R."/>
            <person name="Martin F."/>
            <person name="Silar P."/>
            <person name="Natvig D."/>
            <person name="Lalanne C."/>
            <person name="Gautier V."/>
            <person name="Ament-Velasquez S.L."/>
            <person name="Kruys A."/>
            <person name="Hutchinson M.I."/>
            <person name="Powell A.J."/>
            <person name="Barry K."/>
            <person name="Miller A.N."/>
            <person name="Grigoriev I.V."/>
            <person name="Debuchy R."/>
            <person name="Gladieux P."/>
            <person name="Thoren M.H."/>
            <person name="Johannesson H."/>
        </authorList>
    </citation>
    <scope>NUCLEOTIDE SEQUENCE</scope>
    <source>
        <strain evidence="3">SMH4131-1</strain>
    </source>
</reference>